<sequence>MHLKKPRVVGFIDLGTNSVRLLVVRLNTNGSYTLLTQQKEVIRLGEGEYPANRLTSTAIERAISVITKLIELAKSRGVEEFVAVATSAAREAENGEELCLHIEELTGIRIHIISGTEEARLIWLGVSSGIDIRDEKALFIDIGGGSTEIIVGDQHEPSILRSLKLGAIRTTGTLINPEKDGKISPDTLKQVRRHIEHEIVHIAKQIRVLYVTKAFGSSGTILTLETIASSYKPFQSTHVSGFLGTDELEAMISYLSGLPLEARKNVQGLNPERADIIVAGALILHEILKATKISGIFVSNRSLRHGLLVDYISRIPEFPHAEQVSIRERSVRHLGKLCHIDEKHAAHIVKLSLQLYHSAIRSKLFKYQEESEELLTHAAYLHDVGQFISFSNHHQHSFYLITEVPLLGFNQYEVLMIGLVARYHRKKLPRSRDVPFQELGRTERRTVRILSLLLRMAENLDRSHNCRIEKAEFSRDKESIVLSISCISDCSLEFWAIESEKDTFFRTFRLPLHIEHIPLDHK</sequence>
<dbReference type="PANTHER" id="PTHR30005">
    <property type="entry name" value="EXOPOLYPHOSPHATASE"/>
    <property type="match status" value="1"/>
</dbReference>
<dbReference type="InterPro" id="IPR050273">
    <property type="entry name" value="GppA/Ppx_hydrolase"/>
</dbReference>
<reference evidence="4 5" key="1">
    <citation type="submission" date="2021-05" db="EMBL/GenBank/DDBJ databases">
        <title>A novel Methanospirillum isolate from a pyrite-forming mixed culture.</title>
        <authorList>
            <person name="Bunk B."/>
            <person name="Sproer C."/>
            <person name="Spring S."/>
            <person name="Pester M."/>
        </authorList>
    </citation>
    <scope>NUCLEOTIDE SEQUENCE [LARGE SCALE GENOMIC DNA]</scope>
    <source>
        <strain evidence="4 5">J.3.6.1-F.2.7.3</strain>
    </source>
</reference>
<dbReference type="Pfam" id="PF21447">
    <property type="entry name" value="Ppx-GppA_III"/>
    <property type="match status" value="1"/>
</dbReference>
<gene>
    <name evidence="4" type="ORF">KHC33_01940</name>
</gene>
<accession>A0A8E7EHG9</accession>
<feature type="domain" description="Ppx/GppA phosphatase C-terminal" evidence="3">
    <location>
        <begin position="326"/>
        <end position="479"/>
    </location>
</feature>
<proteinExistence type="predicted"/>
<dbReference type="SUPFAM" id="SSF109604">
    <property type="entry name" value="HD-domain/PDEase-like"/>
    <property type="match status" value="1"/>
</dbReference>
<dbReference type="Gene3D" id="3.30.420.150">
    <property type="entry name" value="Exopolyphosphatase. Domain 2"/>
    <property type="match status" value="1"/>
</dbReference>
<dbReference type="CDD" id="cd24006">
    <property type="entry name" value="ASKHA_NBD_PPX_GppA"/>
    <property type="match status" value="1"/>
</dbReference>
<dbReference type="KEGG" id="mrtj:KHC33_01940"/>
<dbReference type="InterPro" id="IPR043129">
    <property type="entry name" value="ATPase_NBD"/>
</dbReference>
<dbReference type="EMBL" id="CP075546">
    <property type="protein sequence ID" value="QVV89323.1"/>
    <property type="molecule type" value="Genomic_DNA"/>
</dbReference>
<dbReference type="SUPFAM" id="SSF53067">
    <property type="entry name" value="Actin-like ATPase domain"/>
    <property type="match status" value="2"/>
</dbReference>
<protein>
    <submittedName>
        <fullName evidence="4">Ppx/GppA family phosphatase</fullName>
    </submittedName>
</protein>
<dbReference type="InterPro" id="IPR048950">
    <property type="entry name" value="Ppx_GppA_C"/>
</dbReference>
<dbReference type="Proteomes" id="UP000680656">
    <property type="component" value="Chromosome"/>
</dbReference>
<evidence type="ECO:0000259" key="3">
    <source>
        <dbReference type="Pfam" id="PF21447"/>
    </source>
</evidence>
<evidence type="ECO:0000313" key="4">
    <source>
        <dbReference type="EMBL" id="QVV89323.1"/>
    </source>
</evidence>
<dbReference type="PANTHER" id="PTHR30005:SF0">
    <property type="entry name" value="RETROGRADE REGULATION PROTEIN 2"/>
    <property type="match status" value="1"/>
</dbReference>
<organism evidence="4 5">
    <name type="scientific">Methanospirillum purgamenti</name>
    <dbReference type="NCBI Taxonomy" id="2834276"/>
    <lineage>
        <taxon>Archaea</taxon>
        <taxon>Methanobacteriati</taxon>
        <taxon>Methanobacteriota</taxon>
        <taxon>Stenosarchaea group</taxon>
        <taxon>Methanomicrobia</taxon>
        <taxon>Methanomicrobiales</taxon>
        <taxon>Methanospirillaceae</taxon>
        <taxon>Methanospirillum</taxon>
    </lineage>
</organism>
<evidence type="ECO:0000256" key="1">
    <source>
        <dbReference type="ARBA" id="ARBA00022801"/>
    </source>
</evidence>
<dbReference type="Pfam" id="PF02541">
    <property type="entry name" value="Ppx-GppA"/>
    <property type="match status" value="1"/>
</dbReference>
<dbReference type="InterPro" id="IPR003695">
    <property type="entry name" value="Ppx_GppA_N"/>
</dbReference>
<keyword evidence="1" id="KW-0378">Hydrolase</keyword>
<name>A0A8E7EHG9_9EURY</name>
<dbReference type="Gene3D" id="3.30.420.40">
    <property type="match status" value="1"/>
</dbReference>
<dbReference type="GO" id="GO:0006357">
    <property type="term" value="P:regulation of transcription by RNA polymerase II"/>
    <property type="evidence" value="ECO:0007669"/>
    <property type="project" value="TreeGrafter"/>
</dbReference>
<dbReference type="AlphaFoldDB" id="A0A8E7EHG9"/>
<evidence type="ECO:0000259" key="2">
    <source>
        <dbReference type="Pfam" id="PF02541"/>
    </source>
</evidence>
<dbReference type="GeneID" id="65095906"/>
<dbReference type="PIRSF" id="PIRSF001267">
    <property type="entry name" value="Pyrophosphatase_GppA_Ppx"/>
    <property type="match status" value="1"/>
</dbReference>
<feature type="domain" description="Ppx/GppA phosphatase N-terminal" evidence="2">
    <location>
        <begin position="26"/>
        <end position="312"/>
    </location>
</feature>
<dbReference type="InterPro" id="IPR030673">
    <property type="entry name" value="PyroPPase_GppA_Ppx"/>
</dbReference>
<dbReference type="RefSeq" id="WP_214420120.1">
    <property type="nucleotide sequence ID" value="NZ_CP075546.1"/>
</dbReference>
<keyword evidence="5" id="KW-1185">Reference proteome</keyword>
<dbReference type="GO" id="GO:0016787">
    <property type="term" value="F:hydrolase activity"/>
    <property type="evidence" value="ECO:0007669"/>
    <property type="project" value="UniProtKB-KW"/>
</dbReference>
<evidence type="ECO:0000313" key="5">
    <source>
        <dbReference type="Proteomes" id="UP000680656"/>
    </source>
</evidence>
<dbReference type="Gene3D" id="1.10.3210.10">
    <property type="entry name" value="Hypothetical protein af1432"/>
    <property type="match status" value="1"/>
</dbReference>